<dbReference type="EMBL" id="BLKY01000001">
    <property type="protein sequence ID" value="GFG84316.1"/>
    <property type="molecule type" value="Genomic_DNA"/>
</dbReference>
<dbReference type="Pfam" id="PF09250">
    <property type="entry name" value="Prim-Pol"/>
    <property type="match status" value="1"/>
</dbReference>
<dbReference type="Proteomes" id="UP000465305">
    <property type="component" value="Unassembled WGS sequence"/>
</dbReference>
<evidence type="ECO:0000259" key="2">
    <source>
        <dbReference type="SMART" id="SM00943"/>
    </source>
</evidence>
<evidence type="ECO:0000313" key="4">
    <source>
        <dbReference type="Proteomes" id="UP000465305"/>
    </source>
</evidence>
<protein>
    <recommendedName>
        <fullName evidence="2">DNA primase/polymerase bifunctional N-terminal domain-containing protein</fullName>
    </recommendedName>
</protein>
<dbReference type="AlphaFoldDB" id="A0A7I9Y6L0"/>
<dbReference type="SMART" id="SM00943">
    <property type="entry name" value="Prim-Pol"/>
    <property type="match status" value="1"/>
</dbReference>
<name>A0A7I9Y6L0_MYCAL</name>
<dbReference type="CDD" id="cd04859">
    <property type="entry name" value="Prim_Pol"/>
    <property type="match status" value="1"/>
</dbReference>
<feature type="domain" description="DNA primase/polymerase bifunctional N-terminal" evidence="2">
    <location>
        <begin position="57"/>
        <end position="211"/>
    </location>
</feature>
<comment type="caution">
    <text evidence="3">The sequence shown here is derived from an EMBL/GenBank/DDBJ whole genome shotgun (WGS) entry which is preliminary data.</text>
</comment>
<evidence type="ECO:0000313" key="3">
    <source>
        <dbReference type="EMBL" id="GFG84316.1"/>
    </source>
</evidence>
<organism evidence="3 4">
    <name type="scientific">Mycolicibacter algericus</name>
    <name type="common">Mycobacterium algericum</name>
    <dbReference type="NCBI Taxonomy" id="1288388"/>
    <lineage>
        <taxon>Bacteria</taxon>
        <taxon>Bacillati</taxon>
        <taxon>Actinomycetota</taxon>
        <taxon>Actinomycetes</taxon>
        <taxon>Mycobacteriales</taxon>
        <taxon>Mycobacteriaceae</taxon>
        <taxon>Mycolicibacter</taxon>
    </lineage>
</organism>
<dbReference type="SUPFAM" id="SSF56747">
    <property type="entry name" value="Prim-pol domain"/>
    <property type="match status" value="1"/>
</dbReference>
<dbReference type="RefSeq" id="WP_235673566.1">
    <property type="nucleotide sequence ID" value="NZ_BLKY01000001.1"/>
</dbReference>
<dbReference type="InterPro" id="IPR015330">
    <property type="entry name" value="DNA_primase/pol_bifunc_N"/>
</dbReference>
<reference evidence="3 4" key="1">
    <citation type="journal article" date="2019" name="Emerg. Microbes Infect.">
        <title>Comprehensive subspecies identification of 175 nontuberculous mycobacteria species based on 7547 genomic profiles.</title>
        <authorList>
            <person name="Matsumoto Y."/>
            <person name="Kinjo T."/>
            <person name="Motooka D."/>
            <person name="Nabeya D."/>
            <person name="Jung N."/>
            <person name="Uechi K."/>
            <person name="Horii T."/>
            <person name="Iida T."/>
            <person name="Fujita J."/>
            <person name="Nakamura S."/>
        </authorList>
    </citation>
    <scope>NUCLEOTIDE SEQUENCE [LARGE SCALE GENOMIC DNA]</scope>
    <source>
        <strain evidence="3 4">JCM 30723</strain>
    </source>
</reference>
<feature type="region of interest" description="Disordered" evidence="1">
    <location>
        <begin position="1"/>
        <end position="23"/>
    </location>
</feature>
<sequence length="348" mass="37434">MIGPGNEEAPGHAGGTSDDGDSLTTKQTVILDHTGGSGDFDGLAANTDLDYVLGAAALDYVRRGWEVHPLKRGDKVPATRHGVRDATSDLGQVLDWWGGRYAGGNIGGRVPEGVLVIDTDPRNGGEESLARLVAQYGALPKTLTHYSGRGDGGRHLFFQRPPGKLTAKRLGPGIDLKTHGGYVVLPPSIHPATGRPYTRTGGPVAPLPEWFVDLTRPAARAERPARPRADWVTKCMGGNSIADWFANTATWSEILEPHGWECVYEGDPDHDEGAQWRHPAATAATSATVRYGCLFVYSTSTEFEATTPGDPHGYTKFRAYAVLNTDGDLRVAAKKLRKKRSREAGRST</sequence>
<gene>
    <name evidence="3" type="ORF">MALGJ_09920</name>
</gene>
<proteinExistence type="predicted"/>
<accession>A0A7I9Y6L0</accession>
<evidence type="ECO:0000256" key="1">
    <source>
        <dbReference type="SAM" id="MobiDB-lite"/>
    </source>
</evidence>